<dbReference type="Proteomes" id="UP000663828">
    <property type="component" value="Unassembled WGS sequence"/>
</dbReference>
<dbReference type="Gene3D" id="2.170.260.40">
    <property type="match status" value="1"/>
</dbReference>
<evidence type="ECO:0000256" key="6">
    <source>
        <dbReference type="SAM" id="MobiDB-lite"/>
    </source>
</evidence>
<protein>
    <recommendedName>
        <fullName evidence="5">5'-3' exoribonuclease 1</fullName>
        <ecNumber evidence="5">3.1.13.-</ecNumber>
    </recommendedName>
</protein>
<dbReference type="InterPro" id="IPR004859">
    <property type="entry name" value="Xrn1_N"/>
</dbReference>
<keyword evidence="5" id="KW-0694">RNA-binding</keyword>
<comment type="similarity">
    <text evidence="4 5">Belongs to the 5'-3' exonuclease family.</text>
</comment>
<name>A0A813UJZ7_ADIRI</name>
<dbReference type="PANTHER" id="PTHR12341:SF7">
    <property type="entry name" value="5'-3' EXORIBONUCLEASE 1"/>
    <property type="match status" value="1"/>
</dbReference>
<evidence type="ECO:0000259" key="10">
    <source>
        <dbReference type="Pfam" id="PF18334"/>
    </source>
</evidence>
<dbReference type="InterPro" id="IPR027073">
    <property type="entry name" value="5_3_exoribonuclease"/>
</dbReference>
<evidence type="ECO:0000256" key="1">
    <source>
        <dbReference type="ARBA" id="ARBA00022722"/>
    </source>
</evidence>
<dbReference type="Gene3D" id="1.25.40.1050">
    <property type="match status" value="1"/>
</dbReference>
<feature type="domain" description="Exoribonuclease Xrn1 D2/D3" evidence="10">
    <location>
        <begin position="947"/>
        <end position="1177"/>
    </location>
</feature>
<dbReference type="CDD" id="cd18673">
    <property type="entry name" value="PIN_XRN1-2-like"/>
    <property type="match status" value="1"/>
</dbReference>
<dbReference type="EMBL" id="CAJNOR010000163">
    <property type="protein sequence ID" value="CAF0823778.1"/>
    <property type="molecule type" value="Genomic_DNA"/>
</dbReference>
<evidence type="ECO:0000256" key="5">
    <source>
        <dbReference type="PIRNR" id="PIRNR006743"/>
    </source>
</evidence>
<dbReference type="InterPro" id="IPR041385">
    <property type="entry name" value="SH3_12"/>
</dbReference>
<evidence type="ECO:0000259" key="8">
    <source>
        <dbReference type="Pfam" id="PF17846"/>
    </source>
</evidence>
<dbReference type="InterPro" id="IPR041412">
    <property type="entry name" value="Xrn1_helical"/>
</dbReference>
<dbReference type="InterPro" id="IPR016494">
    <property type="entry name" value="5_3_exoribonuclease_1"/>
</dbReference>
<sequence>MGVPKFFRWISERYPNISRVINDNQIPDFDNFYLDMNGIIHQCSHINEDNCETNVSEEEIFRNIFHYLDPKKVFFMAIDGVAPRAKMNQQRARRFRAGQDRMKKLKRIAEATNRPLDELLSQHFDTNSITPGTQFMANLHEQLKYFIHIKLTTDPLWENVDVHLSGHLTPGEGEHKIMEYIRYTRLQPGYDVNTRHCLYGLDADLIMLGLVTHEIHFALLREEVKYGSKKVSKILTPEEITWHLFHTCLLRNYIDLEFRSIKESLKISYDLESIIDDWILMAYLVGNDFIPHLPHIHIKEEAMSILWDAYKVVLPTLDGYMNESGELNLVRFEAYLTELAKYDHQRYADENDTFKNLNQVTGRKKQISEKKTEVQPEDDIDGGFNFAALDKLNTTEPHSAPVIERPLSNDGNVKATVEVKVSDSSSTSDENDLSSDLEGSEDEDEKKKISTEIPKLINEDNIDKLTLIEAEFRQHKNHYYREKMKINFTSCEELQFYVNQYIEALQWILKYYYQGCPSWSWFYPQHYAPYLSDLRNFKDLKIDLQKGTPFKPFEQLLSVLPPTSRSLLPDVLQPLMIDPNSPLLSFYPEKFELDQNEKKQDWEAIVLLPFIDEKLLLDSITQYYNRLKPNEQSRNQHLPSLCYRTTASLQPIGNSLQANPCFPSLQETRASCTEIPVDQYQSDGLYFKHNHQQESNMIIYPKFPSLNVLPYRYDYKTNAVNIFEMRSKAATLVLSLARQPDQDCITYNSEWNPKDEKTLPSFQITNIKGLVHRYLGKRVFVDWPHFQYGVVCAVSDFRQIYTWTNIPGGSYYYFESENTEENFDYKNYTQKPIYVSQYPFEIGNDYNKQAVFQSYTLKDNERDTEYIKALNINRRYENRQGISIGPIPVLLYVCPLIGYRIRCSSTSAKCKTNMCFSNQALAYPLQTTLFNLPNYKSDLDQTPRTINDYFKVNDQIFALKQPFYSVSGFVQEVKQDPNGKYIVACQMESSDSNHQPDMSHLAQKLHSHQLKYYTAQEIADKLKTIPCVVSKITGKINLFASSRRHRRAIPTNIGLSWKMNKPVKQMQGYTKKIGEIWYYSEAAVTIISEYMTKFPQIITEIQNKPRDDNYYEGKIWPDQNAKKEVQQLRAWIKSLPTYSLSLTDDSWRVLDSPIINELDKSIKSFYTKRAEKSVAKKNKIVSFEPEALFKSSESLGMCDPDTCTTFDLYDRVVNVRLGTGVPVGTRGTIVGIMYNRNHFDTYYEVLFDNLPLNSLDAILHGKNQSKCRIKVHSYHLMNYSHSLRLRSTMYHPQRSISVGYNWEQYAVGYDSSGRQQSNHSNQRNTQEKSTGTKPKSAPPLTTDQRPQFPKTEPEVNKSPSETTMQDASLLPLSAQNFPNQQIVFTSLYDAGSLEVPYATAPSNSTPEQMLLRAIQDSGQLETPGEQAVHPNTQLSYNPDPSGFAQTQYYQPALNIDSMSSSPFQQQHPPIYSPVASSFYPMNPYQQLTPFVFNGTEGFPLNNLPSMIGQSGYPIDGFSQQWPTQVQSPPSQTGPPPPRSQLSHESPPFIPQQTTPPTVTNKDALKFVPSQVLRNIPKK</sequence>
<dbReference type="GO" id="GO:0016075">
    <property type="term" value="P:rRNA catabolic process"/>
    <property type="evidence" value="ECO:0007669"/>
    <property type="project" value="TreeGrafter"/>
</dbReference>
<feature type="compositionally biased region" description="Low complexity" evidence="6">
    <location>
        <begin position="418"/>
        <end position="428"/>
    </location>
</feature>
<keyword evidence="1 5" id="KW-0540">Nuclease</keyword>
<keyword evidence="12" id="KW-1185">Reference proteome</keyword>
<dbReference type="InterPro" id="IPR047007">
    <property type="entry name" value="XRN1_D1_sf"/>
</dbReference>
<feature type="domain" description="5'-3' exoribonuclease 1 SH3-like" evidence="9">
    <location>
        <begin position="1205"/>
        <end position="1249"/>
    </location>
</feature>
<comment type="caution">
    <text evidence="11">The sequence shown here is derived from an EMBL/GenBank/DDBJ whole genome shotgun (WGS) entry which is preliminary data.</text>
</comment>
<dbReference type="GO" id="GO:0005737">
    <property type="term" value="C:cytoplasm"/>
    <property type="evidence" value="ECO:0007669"/>
    <property type="project" value="UniProtKB-SubCell"/>
</dbReference>
<keyword evidence="5" id="KW-0963">Cytoplasm</keyword>
<dbReference type="Pfam" id="PF03159">
    <property type="entry name" value="XRN_N"/>
    <property type="match status" value="1"/>
</dbReference>
<accession>A0A813UJZ7</accession>
<proteinExistence type="inferred from homology"/>
<evidence type="ECO:0000259" key="7">
    <source>
        <dbReference type="Pfam" id="PF03159"/>
    </source>
</evidence>
<evidence type="ECO:0000256" key="3">
    <source>
        <dbReference type="ARBA" id="ARBA00022839"/>
    </source>
</evidence>
<feature type="region of interest" description="Disordered" evidence="6">
    <location>
        <begin position="360"/>
        <end position="382"/>
    </location>
</feature>
<dbReference type="EC" id="3.1.13.-" evidence="5"/>
<dbReference type="InterPro" id="IPR041106">
    <property type="entry name" value="XRN1_D2_D3"/>
</dbReference>
<feature type="compositionally biased region" description="Low complexity" evidence="6">
    <location>
        <begin position="1550"/>
        <end position="1559"/>
    </location>
</feature>
<organism evidence="11 12">
    <name type="scientific">Adineta ricciae</name>
    <name type="common">Rotifer</name>
    <dbReference type="NCBI Taxonomy" id="249248"/>
    <lineage>
        <taxon>Eukaryota</taxon>
        <taxon>Metazoa</taxon>
        <taxon>Spiralia</taxon>
        <taxon>Gnathifera</taxon>
        <taxon>Rotifera</taxon>
        <taxon>Eurotatoria</taxon>
        <taxon>Bdelloidea</taxon>
        <taxon>Adinetida</taxon>
        <taxon>Adinetidae</taxon>
        <taxon>Adineta</taxon>
    </lineage>
</organism>
<feature type="region of interest" description="Disordered" evidence="6">
    <location>
        <begin position="1511"/>
        <end position="1578"/>
    </location>
</feature>
<dbReference type="GO" id="GO:0003723">
    <property type="term" value="F:RNA binding"/>
    <property type="evidence" value="ECO:0007669"/>
    <property type="project" value="UniProtKB-KW"/>
</dbReference>
<comment type="subcellular location">
    <subcellularLocation>
        <location evidence="5">Cytoplasm</location>
    </subcellularLocation>
</comment>
<evidence type="ECO:0000313" key="11">
    <source>
        <dbReference type="EMBL" id="CAF0823778.1"/>
    </source>
</evidence>
<dbReference type="Gene3D" id="2.30.30.750">
    <property type="match status" value="1"/>
</dbReference>
<dbReference type="PIRSF" id="PIRSF006743">
    <property type="entry name" value="Exonuclease_Xnr1"/>
    <property type="match status" value="1"/>
</dbReference>
<feature type="domain" description="Xrn1 helical" evidence="8">
    <location>
        <begin position="269"/>
        <end position="639"/>
    </location>
</feature>
<dbReference type="Pfam" id="PF17846">
    <property type="entry name" value="XRN_M"/>
    <property type="match status" value="1"/>
</dbReference>
<dbReference type="Gene3D" id="3.40.50.12390">
    <property type="match status" value="2"/>
</dbReference>
<feature type="compositionally biased region" description="Polar residues" evidence="6">
    <location>
        <begin position="1312"/>
        <end position="1345"/>
    </location>
</feature>
<feature type="compositionally biased region" description="Low complexity" evidence="6">
    <location>
        <begin position="1518"/>
        <end position="1530"/>
    </location>
</feature>
<feature type="region of interest" description="Disordered" evidence="6">
    <location>
        <begin position="1311"/>
        <end position="1364"/>
    </location>
</feature>
<reference evidence="11" key="1">
    <citation type="submission" date="2021-02" db="EMBL/GenBank/DDBJ databases">
        <authorList>
            <person name="Nowell W R."/>
        </authorList>
    </citation>
    <scope>NUCLEOTIDE SEQUENCE</scope>
</reference>
<evidence type="ECO:0000256" key="2">
    <source>
        <dbReference type="ARBA" id="ARBA00022801"/>
    </source>
</evidence>
<evidence type="ECO:0000259" key="9">
    <source>
        <dbReference type="Pfam" id="PF18129"/>
    </source>
</evidence>
<evidence type="ECO:0000256" key="4">
    <source>
        <dbReference type="ARBA" id="ARBA00038299"/>
    </source>
</evidence>
<gene>
    <name evidence="11" type="ORF">XAT740_LOCUS4096</name>
</gene>
<feature type="region of interest" description="Disordered" evidence="6">
    <location>
        <begin position="418"/>
        <end position="448"/>
    </location>
</feature>
<dbReference type="GO" id="GO:0005634">
    <property type="term" value="C:nucleus"/>
    <property type="evidence" value="ECO:0007669"/>
    <property type="project" value="TreeGrafter"/>
</dbReference>
<dbReference type="InterPro" id="IPR047008">
    <property type="entry name" value="XRN1_SH3_sf"/>
</dbReference>
<feature type="compositionally biased region" description="Acidic residues" evidence="6">
    <location>
        <begin position="429"/>
        <end position="444"/>
    </location>
</feature>
<keyword evidence="3 5" id="KW-0269">Exonuclease</keyword>
<dbReference type="FunFam" id="3.40.50.12390:FF:000002">
    <property type="entry name" value="5'-3' exoribonuclease 1"/>
    <property type="match status" value="1"/>
</dbReference>
<dbReference type="GO" id="GO:0004534">
    <property type="term" value="F:5'-3' RNA exonuclease activity"/>
    <property type="evidence" value="ECO:0007669"/>
    <property type="project" value="TreeGrafter"/>
</dbReference>
<dbReference type="GO" id="GO:0000956">
    <property type="term" value="P:nuclear-transcribed mRNA catabolic process"/>
    <property type="evidence" value="ECO:0007669"/>
    <property type="project" value="InterPro"/>
</dbReference>
<feature type="domain" description="Xrn1 N-terminal" evidence="7">
    <location>
        <begin position="1"/>
        <end position="223"/>
    </location>
</feature>
<dbReference type="PANTHER" id="PTHR12341">
    <property type="entry name" value="5'-&gt;3' EXORIBONUCLEASE"/>
    <property type="match status" value="1"/>
</dbReference>
<dbReference type="Pfam" id="PF18334">
    <property type="entry name" value="XRN1_D2_D3"/>
    <property type="match status" value="1"/>
</dbReference>
<dbReference type="Pfam" id="PF18129">
    <property type="entry name" value="SH3_12"/>
    <property type="match status" value="1"/>
</dbReference>
<evidence type="ECO:0000313" key="12">
    <source>
        <dbReference type="Proteomes" id="UP000663828"/>
    </source>
</evidence>
<keyword evidence="2 5" id="KW-0378">Hydrolase</keyword>